<proteinExistence type="predicted"/>
<dbReference type="AlphaFoldDB" id="A0AAV7S7K8"/>
<comment type="caution">
    <text evidence="3">The sequence shown here is derived from an EMBL/GenBank/DDBJ whole genome shotgun (WGS) entry which is preliminary data.</text>
</comment>
<protein>
    <recommendedName>
        <fullName evidence="2">FKBP3 basic tilted helix bundle domain-containing protein</fullName>
    </recommendedName>
</protein>
<name>A0AAV7S7K8_PLEWA</name>
<evidence type="ECO:0000313" key="3">
    <source>
        <dbReference type="EMBL" id="KAJ1159967.1"/>
    </source>
</evidence>
<organism evidence="3 4">
    <name type="scientific">Pleurodeles waltl</name>
    <name type="common">Iberian ribbed newt</name>
    <dbReference type="NCBI Taxonomy" id="8319"/>
    <lineage>
        <taxon>Eukaryota</taxon>
        <taxon>Metazoa</taxon>
        <taxon>Chordata</taxon>
        <taxon>Craniata</taxon>
        <taxon>Vertebrata</taxon>
        <taxon>Euteleostomi</taxon>
        <taxon>Amphibia</taxon>
        <taxon>Batrachia</taxon>
        <taxon>Caudata</taxon>
        <taxon>Salamandroidea</taxon>
        <taxon>Salamandridae</taxon>
        <taxon>Pleurodelinae</taxon>
        <taxon>Pleurodeles</taxon>
    </lineage>
</organism>
<reference evidence="3" key="1">
    <citation type="journal article" date="2022" name="bioRxiv">
        <title>Sequencing and chromosome-scale assembly of the giantPleurodeles waltlgenome.</title>
        <authorList>
            <person name="Brown T."/>
            <person name="Elewa A."/>
            <person name="Iarovenko S."/>
            <person name="Subramanian E."/>
            <person name="Araus A.J."/>
            <person name="Petzold A."/>
            <person name="Susuki M."/>
            <person name="Suzuki K.-i.T."/>
            <person name="Hayashi T."/>
            <person name="Toyoda A."/>
            <person name="Oliveira C."/>
            <person name="Osipova E."/>
            <person name="Leigh N.D."/>
            <person name="Simon A."/>
            <person name="Yun M.H."/>
        </authorList>
    </citation>
    <scope>NUCLEOTIDE SEQUENCE</scope>
    <source>
        <strain evidence="3">20211129_DDA</strain>
        <tissue evidence="3">Liver</tissue>
    </source>
</reference>
<dbReference type="InterPro" id="IPR041200">
    <property type="entry name" value="FKBP3_BTHB"/>
</dbReference>
<evidence type="ECO:0000313" key="4">
    <source>
        <dbReference type="Proteomes" id="UP001066276"/>
    </source>
</evidence>
<dbReference type="Gene3D" id="1.10.720.80">
    <property type="match status" value="1"/>
</dbReference>
<keyword evidence="1" id="KW-0597">Phosphoprotein</keyword>
<dbReference type="Proteomes" id="UP001066276">
    <property type="component" value="Chromosome 4_2"/>
</dbReference>
<dbReference type="Pfam" id="PF18410">
    <property type="entry name" value="BTHB"/>
    <property type="match status" value="1"/>
</dbReference>
<feature type="domain" description="FKBP3 basic tilted helix bundle" evidence="2">
    <location>
        <begin position="65"/>
        <end position="111"/>
    </location>
</feature>
<sequence>MCSTPNLDPGLITFMFTFGKAPGKGIKKLRNAVNNVKSRSFISLVPATTIVKKIEERRKMAATEPQREWSEEQLKNDDLPKKDIIKYLQDHGSESFLAEHKLLGNIKNVARLQIRTN</sequence>
<gene>
    <name evidence="3" type="ORF">NDU88_000471</name>
</gene>
<dbReference type="PANTHER" id="PTHR46493">
    <property type="entry name" value="PEPTIDYL-PROLYL CIS-TRANS ISOMERASE FKBP3"/>
    <property type="match status" value="1"/>
</dbReference>
<keyword evidence="4" id="KW-1185">Reference proteome</keyword>
<evidence type="ECO:0000256" key="1">
    <source>
        <dbReference type="ARBA" id="ARBA00022553"/>
    </source>
</evidence>
<accession>A0AAV7S7K8</accession>
<dbReference type="InterPro" id="IPR043368">
    <property type="entry name" value="FKBP3"/>
</dbReference>
<dbReference type="EMBL" id="JANPWB010000008">
    <property type="protein sequence ID" value="KAJ1159967.1"/>
    <property type="molecule type" value="Genomic_DNA"/>
</dbReference>
<dbReference type="PANTHER" id="PTHR46493:SF1">
    <property type="entry name" value="PEPTIDYL-PROLYL CIS-TRANS ISOMERASE FKBP3"/>
    <property type="match status" value="1"/>
</dbReference>
<evidence type="ECO:0000259" key="2">
    <source>
        <dbReference type="Pfam" id="PF18410"/>
    </source>
</evidence>